<dbReference type="InterPro" id="IPR007488">
    <property type="entry name" value="DUF535"/>
</dbReference>
<dbReference type="GO" id="GO:0006974">
    <property type="term" value="P:DNA damage response"/>
    <property type="evidence" value="ECO:0007669"/>
    <property type="project" value="TreeGrafter"/>
</dbReference>
<evidence type="ECO:0008006" key="3">
    <source>
        <dbReference type="Google" id="ProtNLM"/>
    </source>
</evidence>
<organism evidence="1 2">
    <name type="scientific">Undibacterium terreum</name>
    <dbReference type="NCBI Taxonomy" id="1224302"/>
    <lineage>
        <taxon>Bacteria</taxon>
        <taxon>Pseudomonadati</taxon>
        <taxon>Pseudomonadota</taxon>
        <taxon>Betaproteobacteria</taxon>
        <taxon>Burkholderiales</taxon>
        <taxon>Oxalobacteraceae</taxon>
        <taxon>Undibacterium</taxon>
    </lineage>
</organism>
<proteinExistence type="predicted"/>
<sequence>MSEVNTLEQKNPLATYLNPFGRLRDASFGISRFASDFGWAYRTAFPCNAVSYDRRSRFVLRTLMNLQSSACWFRFLKDSYLNDIAKKEPSLVEAVHRPFFDRNITAFNRAALMKGHFELFHTTFGAQQTADVMAGQGVSVCRFEGKSDESFEIKLFRSETFKREGGVTLELSMNNIAFQWLTFSLVRSGHEIQIKVGGIQSKVGDCREMVRDATHALHGIQPRLLLIEALRSIANQIHCSKIECISKENHIYRSWRYRSKKNINAEYNQLWLLAGGKENAQGNFDIPSFVEEKPIEERPSKKRNEYRRRSALLETMRQQIPAAMPGTGIYAKAA</sequence>
<gene>
    <name evidence="1" type="ORF">GCM10011396_00500</name>
</gene>
<dbReference type="AlphaFoldDB" id="A0A916X9Q2"/>
<reference evidence="1" key="2">
    <citation type="submission" date="2020-09" db="EMBL/GenBank/DDBJ databases">
        <authorList>
            <person name="Sun Q."/>
            <person name="Zhou Y."/>
        </authorList>
    </citation>
    <scope>NUCLEOTIDE SEQUENCE</scope>
    <source>
        <strain evidence="1">CGMCC 1.10998</strain>
    </source>
</reference>
<comment type="caution">
    <text evidence="1">The sequence shown here is derived from an EMBL/GenBank/DDBJ whole genome shotgun (WGS) entry which is preliminary data.</text>
</comment>
<evidence type="ECO:0000313" key="1">
    <source>
        <dbReference type="EMBL" id="GGC57555.1"/>
    </source>
</evidence>
<protein>
    <recommendedName>
        <fullName evidence="3">DUF535 domain-containing protein</fullName>
    </recommendedName>
</protein>
<accession>A0A916X9Q2</accession>
<dbReference type="PANTHER" id="PTHR38785:SF1">
    <property type="entry name" value="HOMOLOG OF VIRK"/>
    <property type="match status" value="1"/>
</dbReference>
<dbReference type="EMBL" id="BMED01000001">
    <property type="protein sequence ID" value="GGC57555.1"/>
    <property type="molecule type" value="Genomic_DNA"/>
</dbReference>
<name>A0A916X9Q2_9BURK</name>
<evidence type="ECO:0000313" key="2">
    <source>
        <dbReference type="Proteomes" id="UP000637423"/>
    </source>
</evidence>
<keyword evidence="2" id="KW-1185">Reference proteome</keyword>
<dbReference type="PANTHER" id="PTHR38785">
    <property type="entry name" value="HOMOLOG OF VIRK"/>
    <property type="match status" value="1"/>
</dbReference>
<dbReference type="Pfam" id="PF04393">
    <property type="entry name" value="DUF535"/>
    <property type="match status" value="1"/>
</dbReference>
<dbReference type="Proteomes" id="UP000637423">
    <property type="component" value="Unassembled WGS sequence"/>
</dbReference>
<reference evidence="1" key="1">
    <citation type="journal article" date="2014" name="Int. J. Syst. Evol. Microbiol.">
        <title>Complete genome sequence of Corynebacterium casei LMG S-19264T (=DSM 44701T), isolated from a smear-ripened cheese.</title>
        <authorList>
            <consortium name="US DOE Joint Genome Institute (JGI-PGF)"/>
            <person name="Walter F."/>
            <person name="Albersmeier A."/>
            <person name="Kalinowski J."/>
            <person name="Ruckert C."/>
        </authorList>
    </citation>
    <scope>NUCLEOTIDE SEQUENCE</scope>
    <source>
        <strain evidence="1">CGMCC 1.10998</strain>
    </source>
</reference>